<dbReference type="InterPro" id="IPR006175">
    <property type="entry name" value="YjgF/YER057c/UK114"/>
</dbReference>
<accession>A0A4R5UDL0</accession>
<reference evidence="2 3" key="1">
    <citation type="submission" date="2019-03" db="EMBL/GenBank/DDBJ databases">
        <title>Luteimonas zhaokaii sp.nov., isolated from the rectal contents of Plateau pika in Yushu, Qinghai Province, China.</title>
        <authorList>
            <person name="Zhang G."/>
        </authorList>
    </citation>
    <scope>NUCLEOTIDE SEQUENCE [LARGE SCALE GENOMIC DNA]</scope>
    <source>
        <strain evidence="2 3">THG-MD21</strain>
    </source>
</reference>
<comment type="similarity">
    <text evidence="1">Belongs to the RutC family.</text>
</comment>
<dbReference type="OrthoDB" id="6899345at2"/>
<dbReference type="AlphaFoldDB" id="A0A4R5UDL0"/>
<dbReference type="Pfam" id="PF01042">
    <property type="entry name" value="Ribonuc_L-PSP"/>
    <property type="match status" value="1"/>
</dbReference>
<evidence type="ECO:0000313" key="3">
    <source>
        <dbReference type="Proteomes" id="UP000295543"/>
    </source>
</evidence>
<dbReference type="EMBL" id="SMTG01000002">
    <property type="protein sequence ID" value="TDK33226.1"/>
    <property type="molecule type" value="Genomic_DNA"/>
</dbReference>
<keyword evidence="3" id="KW-1185">Reference proteome</keyword>
<dbReference type="RefSeq" id="WP_055248279.1">
    <property type="nucleotide sequence ID" value="NZ_SMTG01000002.1"/>
</dbReference>
<gene>
    <name evidence="2" type="ORF">E2F49_04100</name>
</gene>
<sequence length="115" mass="12248">MIQRIEAGPRMSEATVHNGVVYCAGQVPETTGADIGVQTREVLDAIDALLAQAGTDKTRILQAQVVLADIADFAGMNAEWDRWVVPGQGPARATIEGRLADPGWRIEIIVTAALP</sequence>
<dbReference type="PROSITE" id="PS01094">
    <property type="entry name" value="UPF0076"/>
    <property type="match status" value="1"/>
</dbReference>
<name>A0A4R5UDL0_9GAMM</name>
<dbReference type="SUPFAM" id="SSF55298">
    <property type="entry name" value="YjgF-like"/>
    <property type="match status" value="1"/>
</dbReference>
<dbReference type="PANTHER" id="PTHR47328:SF1">
    <property type="entry name" value="RUTC FAMILY PROTEIN YOAB"/>
    <property type="match status" value="1"/>
</dbReference>
<dbReference type="InterPro" id="IPR035709">
    <property type="entry name" value="YoaB-like"/>
</dbReference>
<dbReference type="PANTHER" id="PTHR47328">
    <property type="match status" value="1"/>
</dbReference>
<proteinExistence type="inferred from homology"/>
<dbReference type="InterPro" id="IPR019897">
    <property type="entry name" value="RidA_CS"/>
</dbReference>
<comment type="caution">
    <text evidence="2">The sequence shown here is derived from an EMBL/GenBank/DDBJ whole genome shotgun (WGS) entry which is preliminary data.</text>
</comment>
<dbReference type="Proteomes" id="UP000295543">
    <property type="component" value="Unassembled WGS sequence"/>
</dbReference>
<organism evidence="2 3">
    <name type="scientific">Luteimonas terrae</name>
    <dbReference type="NCBI Taxonomy" id="1530191"/>
    <lineage>
        <taxon>Bacteria</taxon>
        <taxon>Pseudomonadati</taxon>
        <taxon>Pseudomonadota</taxon>
        <taxon>Gammaproteobacteria</taxon>
        <taxon>Lysobacterales</taxon>
        <taxon>Lysobacteraceae</taxon>
        <taxon>Luteimonas</taxon>
    </lineage>
</organism>
<protein>
    <submittedName>
        <fullName evidence="2">RidA family protein</fullName>
    </submittedName>
</protein>
<evidence type="ECO:0000313" key="2">
    <source>
        <dbReference type="EMBL" id="TDK33226.1"/>
    </source>
</evidence>
<evidence type="ECO:0000256" key="1">
    <source>
        <dbReference type="ARBA" id="ARBA00010552"/>
    </source>
</evidence>
<dbReference type="InterPro" id="IPR035959">
    <property type="entry name" value="RutC-like_sf"/>
</dbReference>
<dbReference type="CDD" id="cd06150">
    <property type="entry name" value="YjgF_YER057c_UK114_like_2"/>
    <property type="match status" value="1"/>
</dbReference>
<dbReference type="Gene3D" id="3.30.1330.40">
    <property type="entry name" value="RutC-like"/>
    <property type="match status" value="1"/>
</dbReference>